<sequence length="91" mass="10724">RIKEFSIWDSHMVTHCSTNQTIRCLFTAERTGCEVFIVLWPNTLIQRSYWDLSRWSCCITRVGLSAEVDMGIYGGLEWLVDVFCFPLQTWR</sequence>
<evidence type="ECO:0000313" key="2">
    <source>
        <dbReference type="Proteomes" id="UP000276215"/>
    </source>
</evidence>
<name>A0A3N4K912_9PEZI</name>
<proteinExistence type="predicted"/>
<dbReference type="OrthoDB" id="3763505at2759"/>
<reference evidence="1 2" key="1">
    <citation type="journal article" date="2018" name="Nat. Ecol. Evol.">
        <title>Pezizomycetes genomes reveal the molecular basis of ectomycorrhizal truffle lifestyle.</title>
        <authorList>
            <person name="Murat C."/>
            <person name="Payen T."/>
            <person name="Noel B."/>
            <person name="Kuo A."/>
            <person name="Morin E."/>
            <person name="Chen J."/>
            <person name="Kohler A."/>
            <person name="Krizsan K."/>
            <person name="Balestrini R."/>
            <person name="Da Silva C."/>
            <person name="Montanini B."/>
            <person name="Hainaut M."/>
            <person name="Levati E."/>
            <person name="Barry K.W."/>
            <person name="Belfiori B."/>
            <person name="Cichocki N."/>
            <person name="Clum A."/>
            <person name="Dockter R.B."/>
            <person name="Fauchery L."/>
            <person name="Guy J."/>
            <person name="Iotti M."/>
            <person name="Le Tacon F."/>
            <person name="Lindquist E.A."/>
            <person name="Lipzen A."/>
            <person name="Malagnac F."/>
            <person name="Mello A."/>
            <person name="Molinier V."/>
            <person name="Miyauchi S."/>
            <person name="Poulain J."/>
            <person name="Riccioni C."/>
            <person name="Rubini A."/>
            <person name="Sitrit Y."/>
            <person name="Splivallo R."/>
            <person name="Traeger S."/>
            <person name="Wang M."/>
            <person name="Zifcakova L."/>
            <person name="Wipf D."/>
            <person name="Zambonelli A."/>
            <person name="Paolocci F."/>
            <person name="Nowrousian M."/>
            <person name="Ottonello S."/>
            <person name="Baldrian P."/>
            <person name="Spatafora J.W."/>
            <person name="Henrissat B."/>
            <person name="Nagy L.G."/>
            <person name="Aury J.M."/>
            <person name="Wincker P."/>
            <person name="Grigoriev I.V."/>
            <person name="Bonfante P."/>
            <person name="Martin F.M."/>
        </authorList>
    </citation>
    <scope>NUCLEOTIDE SEQUENCE [LARGE SCALE GENOMIC DNA]</scope>
    <source>
        <strain evidence="1 2">120613-1</strain>
    </source>
</reference>
<dbReference type="EMBL" id="ML120368">
    <property type="protein sequence ID" value="RPB02445.1"/>
    <property type="molecule type" value="Genomic_DNA"/>
</dbReference>
<feature type="non-terminal residue" evidence="1">
    <location>
        <position position="1"/>
    </location>
</feature>
<evidence type="ECO:0000313" key="1">
    <source>
        <dbReference type="EMBL" id="RPB02445.1"/>
    </source>
</evidence>
<gene>
    <name evidence="1" type="ORF">L873DRAFT_1673518</name>
</gene>
<organism evidence="1 2">
    <name type="scientific">Choiromyces venosus 120613-1</name>
    <dbReference type="NCBI Taxonomy" id="1336337"/>
    <lineage>
        <taxon>Eukaryota</taxon>
        <taxon>Fungi</taxon>
        <taxon>Dikarya</taxon>
        <taxon>Ascomycota</taxon>
        <taxon>Pezizomycotina</taxon>
        <taxon>Pezizomycetes</taxon>
        <taxon>Pezizales</taxon>
        <taxon>Tuberaceae</taxon>
        <taxon>Choiromyces</taxon>
    </lineage>
</organism>
<dbReference type="AlphaFoldDB" id="A0A3N4K912"/>
<dbReference type="Proteomes" id="UP000276215">
    <property type="component" value="Unassembled WGS sequence"/>
</dbReference>
<protein>
    <submittedName>
        <fullName evidence="1">Uncharacterized protein</fullName>
    </submittedName>
</protein>
<accession>A0A3N4K912</accession>
<keyword evidence="2" id="KW-1185">Reference proteome</keyword>